<proteinExistence type="predicted"/>
<evidence type="ECO:0000313" key="3">
    <source>
        <dbReference type="Proteomes" id="UP000250235"/>
    </source>
</evidence>
<sequence length="552" mass="61760">MLQMREHVQRWWKGTICVMRETGVVISWESFCADFRQEYTPESFNNNPAAVVARRRRKFVFGQFDEENPFVQNSSVLLVQADEGVSFLVVDRIGDFYGNLQRRADVIVTTVGARHKCQQAGGRIRIPNTVDIEENLMECHNSRIVRGSSLEGNSLRSVRTRVLLVQIFSNLTFPIFFPDNPRLLRFIRTLFFDCRHFSPPFGVRLVALSSSSLRLSISTSLETGVAGIEEHEVVAVFVGLRNCGPVVLMFFNNFGIFSNLTFPIFFPDNPRLLRFIRTLFFDCRHFSPPFGVRLVALSSSSLRLSISTSLETGVAGIEEHEVVAVFVGLRNCGPVVLMFFNNFGEHCDVLSMQMDSDLVIYRTTLIRTFQVVTICRVNKSESTRSVLGKLVYLVTLAMSLFDLQDVCIAIGSLATLDLPMVVDLIGTYVLKGPYCTLTMTKCLQNTKIGRPPLLTSRPPRAALRRTCSGHHEEVFPSVQNPSSLLVQIDGGRSIPVVDLIDDLPPPTVKSQFSCKSGWSQAPRRLQVGSGSATAIPNMNTTLPCDGRLSRRT</sequence>
<dbReference type="Proteomes" id="UP000250235">
    <property type="component" value="Unassembled WGS sequence"/>
</dbReference>
<keyword evidence="3" id="KW-1185">Reference proteome</keyword>
<feature type="compositionally biased region" description="Polar residues" evidence="1">
    <location>
        <begin position="530"/>
        <end position="542"/>
    </location>
</feature>
<feature type="region of interest" description="Disordered" evidence="1">
    <location>
        <begin position="530"/>
        <end position="552"/>
    </location>
</feature>
<dbReference type="AlphaFoldDB" id="A0A2Z7BQD6"/>
<gene>
    <name evidence="2" type="ORF">F511_19226</name>
</gene>
<organism evidence="2 3">
    <name type="scientific">Dorcoceras hygrometricum</name>
    <dbReference type="NCBI Taxonomy" id="472368"/>
    <lineage>
        <taxon>Eukaryota</taxon>
        <taxon>Viridiplantae</taxon>
        <taxon>Streptophyta</taxon>
        <taxon>Embryophyta</taxon>
        <taxon>Tracheophyta</taxon>
        <taxon>Spermatophyta</taxon>
        <taxon>Magnoliopsida</taxon>
        <taxon>eudicotyledons</taxon>
        <taxon>Gunneridae</taxon>
        <taxon>Pentapetalae</taxon>
        <taxon>asterids</taxon>
        <taxon>lamiids</taxon>
        <taxon>Lamiales</taxon>
        <taxon>Gesneriaceae</taxon>
        <taxon>Didymocarpoideae</taxon>
        <taxon>Trichosporeae</taxon>
        <taxon>Loxocarpinae</taxon>
        <taxon>Dorcoceras</taxon>
    </lineage>
</organism>
<accession>A0A2Z7BQD6</accession>
<evidence type="ECO:0000256" key="1">
    <source>
        <dbReference type="SAM" id="MobiDB-lite"/>
    </source>
</evidence>
<name>A0A2Z7BQD6_9LAMI</name>
<evidence type="ECO:0000313" key="2">
    <source>
        <dbReference type="EMBL" id="KZV34136.1"/>
    </source>
</evidence>
<reference evidence="2 3" key="1">
    <citation type="journal article" date="2015" name="Proc. Natl. Acad. Sci. U.S.A.">
        <title>The resurrection genome of Boea hygrometrica: A blueprint for survival of dehydration.</title>
        <authorList>
            <person name="Xiao L."/>
            <person name="Yang G."/>
            <person name="Zhang L."/>
            <person name="Yang X."/>
            <person name="Zhao S."/>
            <person name="Ji Z."/>
            <person name="Zhou Q."/>
            <person name="Hu M."/>
            <person name="Wang Y."/>
            <person name="Chen M."/>
            <person name="Xu Y."/>
            <person name="Jin H."/>
            <person name="Xiao X."/>
            <person name="Hu G."/>
            <person name="Bao F."/>
            <person name="Hu Y."/>
            <person name="Wan P."/>
            <person name="Li L."/>
            <person name="Deng X."/>
            <person name="Kuang T."/>
            <person name="Xiang C."/>
            <person name="Zhu J.K."/>
            <person name="Oliver M.J."/>
            <person name="He Y."/>
        </authorList>
    </citation>
    <scope>NUCLEOTIDE SEQUENCE [LARGE SCALE GENOMIC DNA]</scope>
    <source>
        <strain evidence="3">cv. XS01</strain>
    </source>
</reference>
<protein>
    <submittedName>
        <fullName evidence="2">Uncharacterized protein</fullName>
    </submittedName>
</protein>
<dbReference type="EMBL" id="KV005221">
    <property type="protein sequence ID" value="KZV34136.1"/>
    <property type="molecule type" value="Genomic_DNA"/>
</dbReference>